<accession>A0A9W7A3M1</accession>
<evidence type="ECO:0000313" key="5">
    <source>
        <dbReference type="EMBL" id="GMH61359.1"/>
    </source>
</evidence>
<dbReference type="CDD" id="cd00051">
    <property type="entry name" value="EFh"/>
    <property type="match status" value="1"/>
</dbReference>
<dbReference type="PROSITE" id="PS50222">
    <property type="entry name" value="EF_HAND_2"/>
    <property type="match status" value="1"/>
</dbReference>
<evidence type="ECO:0000256" key="1">
    <source>
        <dbReference type="ARBA" id="ARBA00022837"/>
    </source>
</evidence>
<dbReference type="OrthoDB" id="270584at2759"/>
<dbReference type="Gene3D" id="1.10.238.10">
    <property type="entry name" value="EF-hand"/>
    <property type="match status" value="1"/>
</dbReference>
<protein>
    <recommendedName>
        <fullName evidence="4">EF-hand domain-containing protein</fullName>
    </recommendedName>
</protein>
<dbReference type="InterPro" id="IPR018247">
    <property type="entry name" value="EF_Hand_1_Ca_BS"/>
</dbReference>
<evidence type="ECO:0000256" key="3">
    <source>
        <dbReference type="SAM" id="Phobius"/>
    </source>
</evidence>
<dbReference type="SMART" id="SM00054">
    <property type="entry name" value="EFh"/>
    <property type="match status" value="2"/>
</dbReference>
<dbReference type="Pfam" id="PF13499">
    <property type="entry name" value="EF-hand_7"/>
    <property type="match status" value="1"/>
</dbReference>
<gene>
    <name evidence="5" type="ORF">TrRE_jg2168</name>
</gene>
<feature type="non-terminal residue" evidence="5">
    <location>
        <position position="1"/>
    </location>
</feature>
<feature type="transmembrane region" description="Helical" evidence="3">
    <location>
        <begin position="203"/>
        <end position="224"/>
    </location>
</feature>
<dbReference type="PROSITE" id="PS00018">
    <property type="entry name" value="EF_HAND_1"/>
    <property type="match status" value="1"/>
</dbReference>
<keyword evidence="6" id="KW-1185">Reference proteome</keyword>
<feature type="region of interest" description="Disordered" evidence="2">
    <location>
        <begin position="1"/>
        <end position="45"/>
    </location>
</feature>
<name>A0A9W7A3M1_9STRA</name>
<evidence type="ECO:0000256" key="2">
    <source>
        <dbReference type="SAM" id="MobiDB-lite"/>
    </source>
</evidence>
<feature type="non-terminal residue" evidence="5">
    <location>
        <position position="615"/>
    </location>
</feature>
<reference evidence="5" key="1">
    <citation type="submission" date="2022-07" db="EMBL/GenBank/DDBJ databases">
        <title>Genome analysis of Parmales, a sister group of diatoms, reveals the evolutionary specialization of diatoms from phago-mixotrophs to photoautotrophs.</title>
        <authorList>
            <person name="Ban H."/>
            <person name="Sato S."/>
            <person name="Yoshikawa S."/>
            <person name="Kazumasa Y."/>
            <person name="Nakamura Y."/>
            <person name="Ichinomiya M."/>
            <person name="Saitoh K."/>
            <person name="Sato N."/>
            <person name="Blanc-Mathieu R."/>
            <person name="Endo H."/>
            <person name="Kuwata A."/>
            <person name="Ogata H."/>
        </authorList>
    </citation>
    <scope>NUCLEOTIDE SEQUENCE</scope>
</reference>
<feature type="domain" description="EF-hand" evidence="4">
    <location>
        <begin position="507"/>
        <end position="542"/>
    </location>
</feature>
<keyword evidence="3" id="KW-0812">Transmembrane</keyword>
<feature type="transmembrane region" description="Helical" evidence="3">
    <location>
        <begin position="307"/>
        <end position="327"/>
    </location>
</feature>
<keyword evidence="3" id="KW-1133">Transmembrane helix</keyword>
<dbReference type="InterPro" id="IPR011992">
    <property type="entry name" value="EF-hand-dom_pair"/>
</dbReference>
<dbReference type="InterPro" id="IPR002048">
    <property type="entry name" value="EF_hand_dom"/>
</dbReference>
<comment type="caution">
    <text evidence="5">The sequence shown here is derived from an EMBL/GenBank/DDBJ whole genome shotgun (WGS) entry which is preliminary data.</text>
</comment>
<feature type="transmembrane region" description="Helical" evidence="3">
    <location>
        <begin position="376"/>
        <end position="399"/>
    </location>
</feature>
<feature type="region of interest" description="Disordered" evidence="2">
    <location>
        <begin position="555"/>
        <end position="574"/>
    </location>
</feature>
<feature type="transmembrane region" description="Helical" evidence="3">
    <location>
        <begin position="350"/>
        <end position="369"/>
    </location>
</feature>
<dbReference type="Proteomes" id="UP001165082">
    <property type="component" value="Unassembled WGS sequence"/>
</dbReference>
<dbReference type="GO" id="GO:0005509">
    <property type="term" value="F:calcium ion binding"/>
    <property type="evidence" value="ECO:0007669"/>
    <property type="project" value="InterPro"/>
</dbReference>
<dbReference type="AlphaFoldDB" id="A0A9W7A3M1"/>
<organism evidence="5 6">
    <name type="scientific">Triparma retinervis</name>
    <dbReference type="NCBI Taxonomy" id="2557542"/>
    <lineage>
        <taxon>Eukaryota</taxon>
        <taxon>Sar</taxon>
        <taxon>Stramenopiles</taxon>
        <taxon>Ochrophyta</taxon>
        <taxon>Bolidophyceae</taxon>
        <taxon>Parmales</taxon>
        <taxon>Triparmaceae</taxon>
        <taxon>Triparma</taxon>
    </lineage>
</organism>
<proteinExistence type="predicted"/>
<keyword evidence="3" id="KW-0472">Membrane</keyword>
<evidence type="ECO:0000259" key="4">
    <source>
        <dbReference type="PROSITE" id="PS50222"/>
    </source>
</evidence>
<evidence type="ECO:0000313" key="6">
    <source>
        <dbReference type="Proteomes" id="UP001165082"/>
    </source>
</evidence>
<dbReference type="EMBL" id="BRXZ01003761">
    <property type="protein sequence ID" value="GMH61359.1"/>
    <property type="molecule type" value="Genomic_DNA"/>
</dbReference>
<dbReference type="SUPFAM" id="SSF47473">
    <property type="entry name" value="EF-hand"/>
    <property type="match status" value="1"/>
</dbReference>
<keyword evidence="1" id="KW-0106">Calcium</keyword>
<sequence>NFERDLHGSQVLNDHGNVVPRSQREDTELGSVPRAQREETEAGSVVTATSELTLQRKSYIGSPSGINRVRLTSHAAVIISLYSSLAHRREVPPSPPKCSIVLEELTKKDVGSIAQGLHFHLKHELSEDDAVDKFVSFYPSMLSLHCLYPEFSPGLKIVSCEILSDQQRWAKVKLFASAGLSICDMLTDVSMVIEYFGRGERNFAWAILACILANLGFQSMLTLIQHRRQPFRRQLKEQLYVWSLVKPGFNAWRVASKSQKETGAIFSAMEEFTFDKSTELVAEAIPGTLIQLTAIVRTGMGATSATAYFSFFFCIFTSSFTSALLSWDWDSSKVQRRFVPWFYGYIPNNVKGKIIVFTSLFTLSSFNLLTRSFACVLFFISGGFTKIALVLGGEFLLFLCAKAIRGDLWDKKAAEDAKPSDSPILSPEGRRNSLLARIGDADERILNIDAVVEDGQDIDNTATDYQTNYVKAEVPPHLKLFFDLLDCDHNGELDKEEVMTGAAKVGMSKEETNAFFEMLDENKDGVLSWDEFKRAKIDRSFVDLYLKKATPKAASGKDMGAYQDEVDASNRRDARVTDNGSTMAAIAVLDFGEGPSEATMRRDARITDAGATRDA</sequence>